<reference evidence="3 5" key="1">
    <citation type="submission" date="2015-09" db="EMBL/GenBank/DDBJ databases">
        <authorList>
            <consortium name="Pathogen Informatics"/>
        </authorList>
    </citation>
    <scope>NUCLEOTIDE SEQUENCE [LARGE SCALE GENOMIC DNA]</scope>
    <source>
        <strain evidence="3 5">2789STDY5834846</strain>
    </source>
</reference>
<dbReference type="InterPro" id="IPR031161">
    <property type="entry name" value="Peptidase_M60_dom"/>
</dbReference>
<dbReference type="InterPro" id="IPR024361">
    <property type="entry name" value="BACON"/>
</dbReference>
<dbReference type="EMBL" id="CZAE01000018">
    <property type="protein sequence ID" value="CUP82488.1"/>
    <property type="molecule type" value="Genomic_DNA"/>
</dbReference>
<dbReference type="Proteomes" id="UP001060104">
    <property type="component" value="Chromosome"/>
</dbReference>
<dbReference type="Gene3D" id="2.60.120.1250">
    <property type="entry name" value="Peptidase M60, enhancin-like domain 1"/>
    <property type="match status" value="1"/>
</dbReference>
<dbReference type="Pfam" id="PF18630">
    <property type="entry name" value="Peptidase_M60_C"/>
    <property type="match status" value="1"/>
</dbReference>
<protein>
    <submittedName>
        <fullName evidence="3">Coagulation factor 5/8 type domain protein</fullName>
    </submittedName>
    <submittedName>
        <fullName evidence="4">M60 family metallopeptidase</fullName>
    </submittedName>
</protein>
<feature type="chain" id="PRO_5008031810" evidence="1">
    <location>
        <begin position="28"/>
        <end position="996"/>
    </location>
</feature>
<evidence type="ECO:0000259" key="2">
    <source>
        <dbReference type="PROSITE" id="PS51723"/>
    </source>
</evidence>
<feature type="signal peptide" evidence="1">
    <location>
        <begin position="1"/>
        <end position="27"/>
    </location>
</feature>
<organism evidence="3 5">
    <name type="scientific">Bacteroides faecis</name>
    <dbReference type="NCBI Taxonomy" id="674529"/>
    <lineage>
        <taxon>Bacteria</taxon>
        <taxon>Pseudomonadati</taxon>
        <taxon>Bacteroidota</taxon>
        <taxon>Bacteroidia</taxon>
        <taxon>Bacteroidales</taxon>
        <taxon>Bacteroidaceae</taxon>
        <taxon>Bacteroides</taxon>
    </lineage>
</organism>
<evidence type="ECO:0000256" key="1">
    <source>
        <dbReference type="SAM" id="SignalP"/>
    </source>
</evidence>
<dbReference type="Gene3D" id="3.40.390.80">
    <property type="entry name" value="Peptidase M60, enhancin-like domain 2"/>
    <property type="match status" value="1"/>
</dbReference>
<evidence type="ECO:0000313" key="6">
    <source>
        <dbReference type="Proteomes" id="UP001060104"/>
    </source>
</evidence>
<dbReference type="InterPro" id="IPR041333">
    <property type="entry name" value="M60_C"/>
</dbReference>
<evidence type="ECO:0000313" key="5">
    <source>
        <dbReference type="Proteomes" id="UP000095606"/>
    </source>
</evidence>
<proteinExistence type="predicted"/>
<keyword evidence="6" id="KW-1185">Reference proteome</keyword>
<dbReference type="Pfam" id="PF13402">
    <property type="entry name" value="Peptidase_M60"/>
    <property type="match status" value="1"/>
</dbReference>
<sequence>MLLDKMKHTLCLSLILLVGVTALYACKSDDKELQGEPVLQVQKSIGFKKEGGEVAVPVKSNREWNASVTEGKEWLTARTASDTELTVSATSSPEKGVREGNITITNNALTAKLRVVQTGGDLIIEVAEESRVIQVAGAGKDHQEVNLLSNTDYEVVIPEEAKDWIIEKEVPDTRADLASSTRIFSIASNPLATERNATIKFVSKENTNIYDQSEIKQQKKSSDISEVNPEKDVQLKVTGGYDTDHQPGQDISKSYDGQFGGTCYHSTWSQAAKFPVTLEYQFDQNQLSLDYILYHSRNGNGNFGAFELYIKPQGSADFVHIQDYDFKGAGGSHRILLNDPVVPAAVKFVVKSGLNDFVSCDEMEFFHAMENPLDEQLTTVFTDLSCSELRPDASDEVINRLPAFFNVLARSLQGNTYPEAEKRFRIQSYQAYSVPEYWGDKLRTNYYSPLCNPTGIITNVGEEMVVLVDGIPQGESISLRCCSDLGPDGEERFLKNGINKFSFSRAGNLFVIYQKLDPRGMPAVKIHFPPQYVETAEHARVGFNVWDLTVDKTDDQFREYIRKAKSVTLDGADKCVFVLKGRKILFTALKDLLQNQDNFKQYGVVRGMERWDNLIDWEQELAAIDTYSKTGEFNSLMHVTTFTDGLYATNYYINMAAGDVSTKDGWGFKNNFDPRDMDKNQDNEWGPGHELGHMHQGAINWPSTTESSNNLFSNYVVYKINQWGSRGSSIGTLAAYRYAPPTPWSRFMHPRDPNTLAFTPQDMTADDANKYGLYQGEASEMHMRLNQQLWTYFERIGKKPNTIRKIFEQGRTPEFWLPFNDPGAAQLMYARNVAKAANMDMTEFFDAWGFFIPVSFKLYAYGSFSYTVTQDMINQTLAYMKTFPTKCPPIEYIEDRRYQAGAGGNQKGISEDGGDVGYFETFQNNVKITKTVSYSVFGRTYTVTNGEQAVAFELIKGGKKVWFANRFVFTVPAGADIEGAELYAVQADGQRIKANK</sequence>
<gene>
    <name evidence="3" type="ORF">ERS852461_03477</name>
    <name evidence="4" type="ORF">NXY30_11300</name>
</gene>
<dbReference type="RefSeq" id="WP_055270328.1">
    <property type="nucleotide sequence ID" value="NZ_CAXKYA010000014.1"/>
</dbReference>
<keyword evidence="1" id="KW-0732">Signal</keyword>
<feature type="domain" description="Peptidase M60" evidence="2">
    <location>
        <begin position="449"/>
        <end position="772"/>
    </location>
</feature>
<dbReference type="Gene3D" id="2.60.120.260">
    <property type="entry name" value="Galactose-binding domain-like"/>
    <property type="match status" value="1"/>
</dbReference>
<evidence type="ECO:0000313" key="3">
    <source>
        <dbReference type="EMBL" id="CUP82488.1"/>
    </source>
</evidence>
<dbReference type="InterPro" id="IPR042279">
    <property type="entry name" value="Pep_M60_3"/>
</dbReference>
<dbReference type="Pfam" id="PF13004">
    <property type="entry name" value="BACON"/>
    <property type="match status" value="1"/>
</dbReference>
<dbReference type="PROSITE" id="PS51257">
    <property type="entry name" value="PROKAR_LIPOPROTEIN"/>
    <property type="match status" value="1"/>
</dbReference>
<dbReference type="AlphaFoldDB" id="A0A174RGK9"/>
<dbReference type="CDD" id="cd14948">
    <property type="entry name" value="BACON"/>
    <property type="match status" value="1"/>
</dbReference>
<name>A0A174RGK9_9BACE</name>
<dbReference type="Gene3D" id="1.10.390.30">
    <property type="entry name" value="Peptidase M60, enhancin-like domain 3"/>
    <property type="match status" value="1"/>
</dbReference>
<accession>A0A174RGK9</accession>
<dbReference type="EMBL" id="CP103141">
    <property type="protein sequence ID" value="UVQ76903.1"/>
    <property type="molecule type" value="Genomic_DNA"/>
</dbReference>
<dbReference type="Gene3D" id="2.60.40.10">
    <property type="entry name" value="Immunoglobulins"/>
    <property type="match status" value="1"/>
</dbReference>
<dbReference type="GeneID" id="69589069"/>
<dbReference type="PROSITE" id="PS51723">
    <property type="entry name" value="PEPTIDASE_M60"/>
    <property type="match status" value="1"/>
</dbReference>
<dbReference type="InterPro" id="IPR013783">
    <property type="entry name" value="Ig-like_fold"/>
</dbReference>
<reference evidence="4" key="2">
    <citation type="submission" date="2022-08" db="EMBL/GenBank/DDBJ databases">
        <title>Genome Sequencing of Bacteroides fragilis Group Isolates with Nanopore Technology.</title>
        <authorList>
            <person name="Tisza M.J."/>
            <person name="Smith D."/>
            <person name="Dekker J.P."/>
        </authorList>
    </citation>
    <scope>NUCLEOTIDE SEQUENCE</scope>
    <source>
        <strain evidence="4">BFG-527</strain>
    </source>
</reference>
<dbReference type="SMART" id="SM01276">
    <property type="entry name" value="M60-like"/>
    <property type="match status" value="1"/>
</dbReference>
<evidence type="ECO:0000313" key="4">
    <source>
        <dbReference type="EMBL" id="UVQ76903.1"/>
    </source>
</evidence>
<dbReference type="Proteomes" id="UP000095606">
    <property type="component" value="Unassembled WGS sequence"/>
</dbReference>